<dbReference type="InterPro" id="IPR052568">
    <property type="entry name" value="PKS-FAS_Synthase"/>
</dbReference>
<evidence type="ECO:0000313" key="4">
    <source>
        <dbReference type="Proteomes" id="UP000064939"/>
    </source>
</evidence>
<dbReference type="OrthoDB" id="6452348at2"/>
<dbReference type="SUPFAM" id="SSF53901">
    <property type="entry name" value="Thiolase-like"/>
    <property type="match status" value="1"/>
</dbReference>
<keyword evidence="1" id="KW-0808">Transferase</keyword>
<organism evidence="3 4">
    <name type="scientific">Acinetobacter equi</name>
    <dbReference type="NCBI Taxonomy" id="1324350"/>
    <lineage>
        <taxon>Bacteria</taxon>
        <taxon>Pseudomonadati</taxon>
        <taxon>Pseudomonadota</taxon>
        <taxon>Gammaproteobacteria</taxon>
        <taxon>Moraxellales</taxon>
        <taxon>Moraxellaceae</taxon>
        <taxon>Acinetobacter</taxon>
    </lineage>
</organism>
<gene>
    <name evidence="3" type="ORF">AOY20_09675</name>
</gene>
<comment type="similarity">
    <text evidence="1">Belongs to the thiolase-like superfamily. Beta-ketoacyl-ACP synthases family.</text>
</comment>
<dbReference type="SMART" id="SM00825">
    <property type="entry name" value="PKS_KS"/>
    <property type="match status" value="1"/>
</dbReference>
<dbReference type="PANTHER" id="PTHR43074:SF1">
    <property type="entry name" value="BETA-KETOACYL SYNTHASE FAMILY PROTEIN-RELATED"/>
    <property type="match status" value="1"/>
</dbReference>
<reference evidence="3 4" key="1">
    <citation type="journal article" date="2015" name="Int. J. Syst. Evol. Microbiol.">
        <title>Acinetobacter equi sp. nov. isolated from horse faeces.</title>
        <authorList>
            <person name="Poppel M.T."/>
            <person name="Skiebe E."/>
            <person name="Laue M."/>
            <person name="Bergmann H."/>
            <person name="Ebersberger I."/>
            <person name="Garn T."/>
            <person name="Fruth A."/>
            <person name="Baumgardt S."/>
            <person name="Busse H.J."/>
            <person name="Wilharm G."/>
        </authorList>
    </citation>
    <scope>NUCLEOTIDE SEQUENCE [LARGE SCALE GENOMIC DNA]</scope>
    <source>
        <strain evidence="3 4">114</strain>
    </source>
</reference>
<dbReference type="AlphaFoldDB" id="A0A0N9VR04"/>
<dbReference type="PANTHER" id="PTHR43074">
    <property type="entry name" value="OMEGA-3 POLYUNSATURATED FATTY ACID SYNTHASE PFAB-RELATED"/>
    <property type="match status" value="1"/>
</dbReference>
<evidence type="ECO:0000259" key="2">
    <source>
        <dbReference type="SMART" id="SM00825"/>
    </source>
</evidence>
<dbReference type="GO" id="GO:0016746">
    <property type="term" value="F:acyltransferase activity"/>
    <property type="evidence" value="ECO:0007669"/>
    <property type="project" value="InterPro"/>
</dbReference>
<evidence type="ECO:0000313" key="3">
    <source>
        <dbReference type="EMBL" id="ALH95778.1"/>
    </source>
</evidence>
<sequence>MDHSAIISGYSSYLAFAESTEDLIQSLKQAKQVAQENWFKSESIAEKCGITGNKRVAKLKPNNKSMFEHICDQVQFSLNQAMLDEHCLAEENVRVYLTGLGPRVDVIDYSAFYDHNDIEDVTLTKPVQNLHMAKKSQDDLAYKIAKKFKLKYNPPNFQCTSNSSLSAVHLAIKAIESGDIDLVLIINCSLMTTQDIKFLANQSMLDSAIVQPFGEESKSVLFAEGYCSIILESEKHRINRGLNSGVCLTSNYAQISSGRGNDAAQLSASLVKVMTKALEQANVELDQLCAIIPHGNGSEVTDKAEAQAIMTLLPEQPLPVLAYKGQIGYTTTGSGIIDLIIGHYSLCHGELVSPTGTAEIREKFNQYVLLNKGTVKHDKHHLLKMGLGVDGSIIAIVMSNRDKFVGEGDEK</sequence>
<keyword evidence="4" id="KW-1185">Reference proteome</keyword>
<dbReference type="Pfam" id="PF00109">
    <property type="entry name" value="ketoacyl-synt"/>
    <property type="match status" value="1"/>
</dbReference>
<dbReference type="KEGG" id="aei:AOY20_09675"/>
<dbReference type="STRING" id="1324350.AOY20_09675"/>
<dbReference type="InterPro" id="IPR014030">
    <property type="entry name" value="Ketoacyl_synth_N"/>
</dbReference>
<name>A0A0N9VR04_9GAMM</name>
<dbReference type="EMBL" id="CP012808">
    <property type="protein sequence ID" value="ALH95778.1"/>
    <property type="molecule type" value="Genomic_DNA"/>
</dbReference>
<feature type="domain" description="Ketosynthase family 3 (KS3)" evidence="2">
    <location>
        <begin position="7"/>
        <end position="366"/>
    </location>
</feature>
<dbReference type="Gene3D" id="3.40.47.10">
    <property type="match status" value="1"/>
</dbReference>
<evidence type="ECO:0000256" key="1">
    <source>
        <dbReference type="RuleBase" id="RU003694"/>
    </source>
</evidence>
<proteinExistence type="inferred from homology"/>
<dbReference type="Proteomes" id="UP000064939">
    <property type="component" value="Chromosome"/>
</dbReference>
<accession>A0A0N9VR04</accession>
<dbReference type="InterPro" id="IPR016039">
    <property type="entry name" value="Thiolase-like"/>
</dbReference>
<protein>
    <submittedName>
        <fullName evidence="3">Beta-ketoacyl synthase</fullName>
    </submittedName>
</protein>
<dbReference type="InterPro" id="IPR014031">
    <property type="entry name" value="Ketoacyl_synth_C"/>
</dbReference>
<dbReference type="RefSeq" id="WP_054581667.1">
    <property type="nucleotide sequence ID" value="NZ_CP012808.1"/>
</dbReference>
<dbReference type="Pfam" id="PF02801">
    <property type="entry name" value="Ketoacyl-synt_C"/>
    <property type="match status" value="1"/>
</dbReference>
<dbReference type="InterPro" id="IPR020841">
    <property type="entry name" value="PKS_Beta-ketoAc_synthase_dom"/>
</dbReference>